<dbReference type="EMBL" id="PXYW01000015">
    <property type="protein sequence ID" value="PSR33879.1"/>
    <property type="molecule type" value="Genomic_DNA"/>
</dbReference>
<evidence type="ECO:0000259" key="2">
    <source>
        <dbReference type="Pfam" id="PF13086"/>
    </source>
</evidence>
<feature type="domain" description="DNA2/NAM7 helicase-like C-terminal" evidence="3">
    <location>
        <begin position="1394"/>
        <end position="1573"/>
    </location>
</feature>
<dbReference type="InterPro" id="IPR011335">
    <property type="entry name" value="Restrct_endonuc-II-like"/>
</dbReference>
<dbReference type="Pfam" id="PF13195">
    <property type="entry name" value="DUF4011"/>
    <property type="match status" value="1"/>
</dbReference>
<keyword evidence="6" id="KW-0067">ATP-binding</keyword>
<dbReference type="Pfam" id="PF18741">
    <property type="entry name" value="MTES_1575"/>
    <property type="match status" value="1"/>
</dbReference>
<accession>A0A2T2XHB6</accession>
<dbReference type="Pfam" id="PF13087">
    <property type="entry name" value="AAA_12"/>
    <property type="match status" value="1"/>
</dbReference>
<evidence type="ECO:0000259" key="5">
    <source>
        <dbReference type="Pfam" id="PF24698"/>
    </source>
</evidence>
<keyword evidence="6" id="KW-0378">Hydrolase</keyword>
<evidence type="ECO:0000256" key="1">
    <source>
        <dbReference type="SAM" id="MobiDB-lite"/>
    </source>
</evidence>
<dbReference type="SUPFAM" id="SSF52980">
    <property type="entry name" value="Restriction endonuclease-like"/>
    <property type="match status" value="1"/>
</dbReference>
<feature type="domain" description="DNA2/NAM7 helicase helicase" evidence="2">
    <location>
        <begin position="1313"/>
        <end position="1362"/>
    </location>
</feature>
<dbReference type="FunFam" id="3.40.50.300:FF:002063">
    <property type="entry name" value="DNA helicase related protein"/>
    <property type="match status" value="1"/>
</dbReference>
<dbReference type="PANTHER" id="PTHR10887:SF495">
    <property type="entry name" value="HELICASE SENATAXIN ISOFORM X1-RELATED"/>
    <property type="match status" value="1"/>
</dbReference>
<dbReference type="InterPro" id="IPR045055">
    <property type="entry name" value="DNA2/NAM7-like"/>
</dbReference>
<proteinExistence type="predicted"/>
<feature type="region of interest" description="Disordered" evidence="1">
    <location>
        <begin position="1721"/>
        <end position="1743"/>
    </location>
</feature>
<dbReference type="SUPFAM" id="SSF52540">
    <property type="entry name" value="P-loop containing nucleoside triphosphate hydrolases"/>
    <property type="match status" value="1"/>
</dbReference>
<dbReference type="InterPro" id="IPR056079">
    <property type="entry name" value="DUF7662"/>
</dbReference>
<dbReference type="InterPro" id="IPR041677">
    <property type="entry name" value="DNA2/NAM7_AAA_11"/>
</dbReference>
<keyword evidence="6" id="KW-0547">Nucleotide-binding</keyword>
<dbReference type="InterPro" id="IPR027417">
    <property type="entry name" value="P-loop_NTPase"/>
</dbReference>
<feature type="domain" description="DUF7662" evidence="5">
    <location>
        <begin position="1768"/>
        <end position="1833"/>
    </location>
</feature>
<dbReference type="GO" id="GO:0004386">
    <property type="term" value="F:helicase activity"/>
    <property type="evidence" value="ECO:0007669"/>
    <property type="project" value="UniProtKB-KW"/>
</dbReference>
<dbReference type="FunFam" id="3.40.960.10:FF:000002">
    <property type="entry name" value="DNA helicase related protein"/>
    <property type="match status" value="1"/>
</dbReference>
<protein>
    <submittedName>
        <fullName evidence="6">DNA helicase</fullName>
    </submittedName>
</protein>
<name>A0A2T2XHB6_9FIRM</name>
<dbReference type="Proteomes" id="UP000242972">
    <property type="component" value="Unassembled WGS sequence"/>
</dbReference>
<keyword evidence="6" id="KW-0347">Helicase</keyword>
<evidence type="ECO:0000259" key="3">
    <source>
        <dbReference type="Pfam" id="PF13087"/>
    </source>
</evidence>
<dbReference type="Pfam" id="PF13086">
    <property type="entry name" value="AAA_11"/>
    <property type="match status" value="1"/>
</dbReference>
<sequence length="1848" mass="208100">MNPLNDEKLITTSVQLRPTISYASYHNHVPVVSSLTIHNHSNEFRTQIQVIFQGPCLLHDFVLRLEGLEPHESRRFDTVDLPLSHQYLSQLGEAEHSHLIVAVTVGGVEVARDSHAIEILAYDQWAGIRELPELLAAFSTPNHPSIDALLSKAGEVLANQGRGGAITGYQTGNREDVWYQISAIYNVIMAEQLVYSAPPASFGTEGQKIRLADRVFSGRVATCLDLTMLFASCLEQAGLHPVALIKKGHSWIGCWLIESALPSALTDDCQSIRKRVQSGEMLVFETTGVANQPPMNLASAVDYGVSHLADEQGFLFAVDIKRARLEQILPLPSRWDPVTTKEPLVDQEPRLEIAPELPPLVDQVDDVNTNPSGLDGSEARLRRWKGKLLDLTARNRLLNFKVTRTVVPLVVPDIGDVEDALADGKGWKFRSIYEFIPEADPRSVAIAAARTGVNHYENLARDVMGHRELISSLSPRDLTTRLVNIFRASRTGFEEGGANTLFLSLGLLYWTDGVRAKTQAAPILLIPVTISRSSTRSGFMVTRHDDDTVVNPTLVQMLRDRFQLTLNGLDPLPRDKHGVDVAKILQIFRAAITPIAHWEVREEVYLGILSYAKYLMWKDLEDRTEDLRASRVVSQLIDATAAMPPIGVAFGERTDIDQRHQPWELLTPLDADSSQMNAISRAAEGYDLVLEGPPGTGKSQTITNLIAHCLGSGRSVLFVSEKMAALEVVYQRLSSVGLAPFCLELHSAKAKKTEVLEQLRSALAVSYAYSEEDWMDHANRLANLRTNLNAWVETLHKRHSNGLTVRDAMGTLSRHPDWEPARMSWSHPEVHSVVDLNVQREVVRAAAAVLDELGSLPEHPLIGLHHSEWTTAWEDRLSDLVANAERTVSNLISVSGKLTNLFSSPQIAMTDQSLRDLDALSEWLLLSELIPAEVMHRLEEHIADELQDWRRHGHRRNEVWGELQPWFRPEISRINGEMLRSQWMLGQGKAMVGRWLAKRKLLNQLRPFMVKGVPEQSLDTVLDSLCRLNEEESYLKAVSDHASRLLGDLYHGSQTDWDRVEHIQNWIDEFKKAAYQWSRSANESESDAVLRSLMGWVRNEGKSGVAAAYFLLNQYRESWNQYRAIRETLVALTQESGQDRLSTDIAAFLATIQRWRSAREQWRVWCRWVELRNQLTELGLSALIGQLEHGKVLASELEERWAYSYQYWWFRAIIDRDPVLRSFSRADQARKIADFQQADDQFRLLTAQYIVAKLTSQVPKGDGLTKFAPEMRILHRELAKKRAHWPVRKLIRELPTLLPKLKPCLLMSPLSVSQYLDASAKFDVVIFDEASQIPVWDAVGAIARGKQLIVVGDPKQLPPTTFFDTQDNDDEQDDNMAQDLESILDECLGTSLPTLRLEWHYRSRYESLIAFSNHRYYGSQLVTFPSPVTRDEAVQLCLVEGTYDRGATRTNAGEANAVVEAIAEHFTEYGDNAPTLGVVTFNLAQQQLIEELLDLKLQDNPELEERISHASERLFVKNLENVQGDERDIIFFSVTYGRDPSGRVALNMGPLNKEGGHRRLNVAITRARLGIKIFSTISAEDIDLSRTRAQGVIDLKEYLHYAQHGWMDRGSLRSRWTAQHPIEESIVAELEKRGWICERQIGSSEHRVDVGVVDPDDPARFVLGIESDGTSYRSLPSVRDRDRLHPYVLKELGWNVERIWSLDWLTNPRREMERIEHRIAELSGATPSESRSPKPPMGGGDSKGMVAHAFPLGNDDRHLGSRASAGKYANLTTWLQHCADKELTINFEDLERIIGGALPPSARKYDAYWYGGQPGSTVGNAIVSAGWRVVGLDKSSGWVRIASNQHNH</sequence>
<feature type="domain" description="Restriction endonuclease type II-like" evidence="4">
    <location>
        <begin position="1623"/>
        <end position="1719"/>
    </location>
</feature>
<gene>
    <name evidence="6" type="ORF">C7B46_07760</name>
</gene>
<evidence type="ECO:0000313" key="7">
    <source>
        <dbReference type="Proteomes" id="UP000242972"/>
    </source>
</evidence>
<dbReference type="PANTHER" id="PTHR10887">
    <property type="entry name" value="DNA2/NAM7 HELICASE FAMILY"/>
    <property type="match status" value="1"/>
</dbReference>
<evidence type="ECO:0000259" key="4">
    <source>
        <dbReference type="Pfam" id="PF18741"/>
    </source>
</evidence>
<organism evidence="6 7">
    <name type="scientific">Sulfobacillus benefaciens</name>
    <dbReference type="NCBI Taxonomy" id="453960"/>
    <lineage>
        <taxon>Bacteria</taxon>
        <taxon>Bacillati</taxon>
        <taxon>Bacillota</taxon>
        <taxon>Clostridia</taxon>
        <taxon>Eubacteriales</taxon>
        <taxon>Clostridiales Family XVII. Incertae Sedis</taxon>
        <taxon>Sulfobacillus</taxon>
    </lineage>
</organism>
<dbReference type="CDD" id="cd18808">
    <property type="entry name" value="SF1_C_Upf1"/>
    <property type="match status" value="1"/>
</dbReference>
<reference evidence="6 7" key="1">
    <citation type="journal article" date="2014" name="BMC Genomics">
        <title>Comparison of environmental and isolate Sulfobacillus genomes reveals diverse carbon, sulfur, nitrogen, and hydrogen metabolisms.</title>
        <authorList>
            <person name="Justice N.B."/>
            <person name="Norman A."/>
            <person name="Brown C.T."/>
            <person name="Singh A."/>
            <person name="Thomas B.C."/>
            <person name="Banfield J.F."/>
        </authorList>
    </citation>
    <scope>NUCLEOTIDE SEQUENCE [LARGE SCALE GENOMIC DNA]</scope>
    <source>
        <strain evidence="6">AMDSBA4</strain>
    </source>
</reference>
<dbReference type="Gene3D" id="3.40.960.10">
    <property type="entry name" value="VSR Endonuclease"/>
    <property type="match status" value="1"/>
</dbReference>
<dbReference type="InterPro" id="IPR041679">
    <property type="entry name" value="DNA2/NAM7-like_C"/>
</dbReference>
<dbReference type="InterPro" id="IPR049468">
    <property type="entry name" value="Restrct_endonuc-II-like_dom"/>
</dbReference>
<dbReference type="Gene3D" id="3.40.50.300">
    <property type="entry name" value="P-loop containing nucleotide triphosphate hydrolases"/>
    <property type="match status" value="3"/>
</dbReference>
<dbReference type="InterPro" id="IPR047187">
    <property type="entry name" value="SF1_C_Upf1"/>
</dbReference>
<comment type="caution">
    <text evidence="6">The sequence shown here is derived from an EMBL/GenBank/DDBJ whole genome shotgun (WGS) entry which is preliminary data.</text>
</comment>
<evidence type="ECO:0000313" key="6">
    <source>
        <dbReference type="EMBL" id="PSR33879.1"/>
    </source>
</evidence>
<dbReference type="InterPro" id="IPR025103">
    <property type="entry name" value="DUF4011"/>
</dbReference>
<dbReference type="Pfam" id="PF24698">
    <property type="entry name" value="DUF7662"/>
    <property type="match status" value="1"/>
</dbReference>